<dbReference type="Proteomes" id="UP000257109">
    <property type="component" value="Unassembled WGS sequence"/>
</dbReference>
<keyword evidence="2" id="KW-1185">Reference proteome</keyword>
<organism evidence="1 2">
    <name type="scientific">Mucuna pruriens</name>
    <name type="common">Velvet bean</name>
    <name type="synonym">Dolichos pruriens</name>
    <dbReference type="NCBI Taxonomy" id="157652"/>
    <lineage>
        <taxon>Eukaryota</taxon>
        <taxon>Viridiplantae</taxon>
        <taxon>Streptophyta</taxon>
        <taxon>Embryophyta</taxon>
        <taxon>Tracheophyta</taxon>
        <taxon>Spermatophyta</taxon>
        <taxon>Magnoliopsida</taxon>
        <taxon>eudicotyledons</taxon>
        <taxon>Gunneridae</taxon>
        <taxon>Pentapetalae</taxon>
        <taxon>rosids</taxon>
        <taxon>fabids</taxon>
        <taxon>Fabales</taxon>
        <taxon>Fabaceae</taxon>
        <taxon>Papilionoideae</taxon>
        <taxon>50 kb inversion clade</taxon>
        <taxon>NPAAA clade</taxon>
        <taxon>indigoferoid/millettioid clade</taxon>
        <taxon>Phaseoleae</taxon>
        <taxon>Mucuna</taxon>
    </lineage>
</organism>
<feature type="non-terminal residue" evidence="1">
    <location>
        <position position="104"/>
    </location>
</feature>
<name>A0A371HUI0_MUCPR</name>
<sequence length="104" mass="12088">MDRTPAQHPMGLPLLPQSSIGKTSYGSYLDLVEEAREQTCIQQATCKQWAARRYNSKAEDRRRKEEEGIWEVDTQLGETVSDMRIPRTAGWHYHPEDLEHHLPQ</sequence>
<feature type="non-terminal residue" evidence="1">
    <location>
        <position position="1"/>
    </location>
</feature>
<gene>
    <name evidence="1" type="ORF">CR513_09574</name>
</gene>
<evidence type="ECO:0000313" key="1">
    <source>
        <dbReference type="EMBL" id="RDY06446.1"/>
    </source>
</evidence>
<dbReference type="AlphaFoldDB" id="A0A371HUI0"/>
<evidence type="ECO:0000313" key="2">
    <source>
        <dbReference type="Proteomes" id="UP000257109"/>
    </source>
</evidence>
<comment type="caution">
    <text evidence="1">The sequence shown here is derived from an EMBL/GenBank/DDBJ whole genome shotgun (WGS) entry which is preliminary data.</text>
</comment>
<reference evidence="1" key="1">
    <citation type="submission" date="2018-05" db="EMBL/GenBank/DDBJ databases">
        <title>Draft genome of Mucuna pruriens seed.</title>
        <authorList>
            <person name="Nnadi N.E."/>
            <person name="Vos R."/>
            <person name="Hasami M.H."/>
            <person name="Devisetty U.K."/>
            <person name="Aguiy J.C."/>
        </authorList>
    </citation>
    <scope>NUCLEOTIDE SEQUENCE [LARGE SCALE GENOMIC DNA]</scope>
    <source>
        <strain evidence="1">JCA_2017</strain>
    </source>
</reference>
<proteinExistence type="predicted"/>
<accession>A0A371HUI0</accession>
<dbReference type="EMBL" id="QJKJ01001687">
    <property type="protein sequence ID" value="RDY06446.1"/>
    <property type="molecule type" value="Genomic_DNA"/>
</dbReference>
<protein>
    <submittedName>
        <fullName evidence="1">Uncharacterized protein</fullName>
    </submittedName>
</protein>